<name>A0A4Q7PPX4_9FIRM</name>
<reference evidence="1 2" key="1">
    <citation type="submission" date="2019-02" db="EMBL/GenBank/DDBJ databases">
        <title>Genomic Encyclopedia of Type Strains, Phase IV (KMG-IV): sequencing the most valuable type-strain genomes for metagenomic binning, comparative biology and taxonomic classification.</title>
        <authorList>
            <person name="Goeker M."/>
        </authorList>
    </citation>
    <scope>NUCLEOTIDE SEQUENCE [LARGE SCALE GENOMIC DNA]</scope>
    <source>
        <strain evidence="1 2">DSM 29486</strain>
    </source>
</reference>
<proteinExistence type="predicted"/>
<dbReference type="Proteomes" id="UP000292927">
    <property type="component" value="Unassembled WGS sequence"/>
</dbReference>
<dbReference type="EMBL" id="SGXF01000001">
    <property type="protein sequence ID" value="RZT02933.1"/>
    <property type="molecule type" value="Genomic_DNA"/>
</dbReference>
<sequence length="39" mass="4721">MDYFEEFEALYKKLDKGDIAFVKILYTLVLRHLERKGKV</sequence>
<keyword evidence="2" id="KW-1185">Reference proteome</keyword>
<evidence type="ECO:0000313" key="2">
    <source>
        <dbReference type="Proteomes" id="UP000292927"/>
    </source>
</evidence>
<evidence type="ECO:0000313" key="1">
    <source>
        <dbReference type="EMBL" id="RZT02933.1"/>
    </source>
</evidence>
<dbReference type="AlphaFoldDB" id="A0A4Q7PPX4"/>
<protein>
    <submittedName>
        <fullName evidence="1">Uncharacterized protein</fullName>
    </submittedName>
</protein>
<comment type="caution">
    <text evidence="1">The sequence shown here is derived from an EMBL/GenBank/DDBJ whole genome shotgun (WGS) entry which is preliminary data.</text>
</comment>
<gene>
    <name evidence="1" type="ORF">EV209_1063</name>
</gene>
<accession>A0A4Q7PPX4</accession>
<organism evidence="1 2">
    <name type="scientific">Cuneatibacter caecimuris</name>
    <dbReference type="NCBI Taxonomy" id="1796618"/>
    <lineage>
        <taxon>Bacteria</taxon>
        <taxon>Bacillati</taxon>
        <taxon>Bacillota</taxon>
        <taxon>Clostridia</taxon>
        <taxon>Lachnospirales</taxon>
        <taxon>Lachnospiraceae</taxon>
        <taxon>Cuneatibacter</taxon>
    </lineage>
</organism>